<dbReference type="AlphaFoldDB" id="A0A835BBY5"/>
<proteinExistence type="predicted"/>
<reference evidence="2" key="1">
    <citation type="submission" date="2020-07" db="EMBL/GenBank/DDBJ databases">
        <title>Genome sequence and genetic diversity analysis of an under-domesticated orphan crop, white fonio (Digitaria exilis).</title>
        <authorList>
            <person name="Bennetzen J.L."/>
            <person name="Chen S."/>
            <person name="Ma X."/>
            <person name="Wang X."/>
            <person name="Yssel A.E.J."/>
            <person name="Chaluvadi S.R."/>
            <person name="Johnson M."/>
            <person name="Gangashetty P."/>
            <person name="Hamidou F."/>
            <person name="Sanogo M.D."/>
            <person name="Zwaenepoel A."/>
            <person name="Wallace J."/>
            <person name="Van De Peer Y."/>
            <person name="Van Deynze A."/>
        </authorList>
    </citation>
    <scope>NUCLEOTIDE SEQUENCE</scope>
    <source>
        <tissue evidence="2">Leaves</tissue>
    </source>
</reference>
<evidence type="ECO:0000313" key="2">
    <source>
        <dbReference type="EMBL" id="KAF8693716.1"/>
    </source>
</evidence>
<dbReference type="PANTHER" id="PTHR36071:SF1">
    <property type="entry name" value="DNA DOUBLE-STRAND BREAK REPAIR PROTEIN"/>
    <property type="match status" value="1"/>
</dbReference>
<protein>
    <submittedName>
        <fullName evidence="2">Uncharacterized protein</fullName>
    </submittedName>
</protein>
<dbReference type="PANTHER" id="PTHR36071">
    <property type="entry name" value="DNA DOUBLE-STRAND BREAK REPAIR PROTEIN"/>
    <property type="match status" value="1"/>
</dbReference>
<organism evidence="2 3">
    <name type="scientific">Digitaria exilis</name>
    <dbReference type="NCBI Taxonomy" id="1010633"/>
    <lineage>
        <taxon>Eukaryota</taxon>
        <taxon>Viridiplantae</taxon>
        <taxon>Streptophyta</taxon>
        <taxon>Embryophyta</taxon>
        <taxon>Tracheophyta</taxon>
        <taxon>Spermatophyta</taxon>
        <taxon>Magnoliopsida</taxon>
        <taxon>Liliopsida</taxon>
        <taxon>Poales</taxon>
        <taxon>Poaceae</taxon>
        <taxon>PACMAD clade</taxon>
        <taxon>Panicoideae</taxon>
        <taxon>Panicodae</taxon>
        <taxon>Paniceae</taxon>
        <taxon>Anthephorinae</taxon>
        <taxon>Digitaria</taxon>
    </lineage>
</organism>
<keyword evidence="3" id="KW-1185">Reference proteome</keyword>
<dbReference type="EMBL" id="JACEFO010001924">
    <property type="protein sequence ID" value="KAF8693716.1"/>
    <property type="molecule type" value="Genomic_DNA"/>
</dbReference>
<gene>
    <name evidence="2" type="ORF">HU200_039133</name>
</gene>
<evidence type="ECO:0000313" key="3">
    <source>
        <dbReference type="Proteomes" id="UP000636709"/>
    </source>
</evidence>
<dbReference type="Proteomes" id="UP000636709">
    <property type="component" value="Unassembled WGS sequence"/>
</dbReference>
<name>A0A835BBY5_9POAL</name>
<evidence type="ECO:0000256" key="1">
    <source>
        <dbReference type="SAM" id="MobiDB-lite"/>
    </source>
</evidence>
<comment type="caution">
    <text evidence="2">The sequence shown here is derived from an EMBL/GenBank/DDBJ whole genome shotgun (WGS) entry which is preliminary data.</text>
</comment>
<accession>A0A835BBY5</accession>
<dbReference type="OrthoDB" id="767974at2759"/>
<sequence>MLNRDSKIEKTHLKTALRNYFTDCLFQCDEGGLPDEALRAIAFINRISGRQQVLLAEERKEVECWSETVGDAHNVSGAEDSGSKSEEMLRKSCFRTEYSGGVGHYSGNEAVVPYADKSVDENHFKKSKCSEIKGICDETSIVAHKLIGQILDKWLLVENNEVDKPTRCHLGSQLVSQTPRDDDSEPNSAENQEGNIFIHAVEHLLPNLPKRFCPLPSFLFCRVTSYDFNTLHLCSCINKVKRLIG</sequence>
<feature type="region of interest" description="Disordered" evidence="1">
    <location>
        <begin position="168"/>
        <end position="190"/>
    </location>
</feature>